<dbReference type="PANTHER" id="PTHR35871">
    <property type="entry name" value="EXPRESSED PROTEIN"/>
    <property type="match status" value="1"/>
</dbReference>
<protein>
    <recommendedName>
        <fullName evidence="4">Tc1-like transposase DDE domain-containing protein</fullName>
    </recommendedName>
</protein>
<reference evidence="2 3" key="1">
    <citation type="journal article" date="2014" name="Genome Biol. Evol.">
        <title>The secreted proteins of Achlya hypogyna and Thraustotheca clavata identify the ancestral oomycete secretome and reveal gene acquisitions by horizontal gene transfer.</title>
        <authorList>
            <person name="Misner I."/>
            <person name="Blouin N."/>
            <person name="Leonard G."/>
            <person name="Richards T.A."/>
            <person name="Lane C.E."/>
        </authorList>
    </citation>
    <scope>NUCLEOTIDE SEQUENCE [LARGE SCALE GENOMIC DNA]</scope>
    <source>
        <strain evidence="2 3">ATCC 48635</strain>
    </source>
</reference>
<organism evidence="2 3">
    <name type="scientific">Achlya hypogyna</name>
    <name type="common">Oomycete</name>
    <name type="synonym">Protoachlya hypogyna</name>
    <dbReference type="NCBI Taxonomy" id="1202772"/>
    <lineage>
        <taxon>Eukaryota</taxon>
        <taxon>Sar</taxon>
        <taxon>Stramenopiles</taxon>
        <taxon>Oomycota</taxon>
        <taxon>Saprolegniomycetes</taxon>
        <taxon>Saprolegniales</taxon>
        <taxon>Achlyaceae</taxon>
        <taxon>Achlya</taxon>
    </lineage>
</organism>
<gene>
    <name evidence="2" type="ORF">ACHHYP_15985</name>
</gene>
<feature type="compositionally biased region" description="Basic and acidic residues" evidence="1">
    <location>
        <begin position="212"/>
        <end position="228"/>
    </location>
</feature>
<dbReference type="InterPro" id="IPR036397">
    <property type="entry name" value="RNaseH_sf"/>
</dbReference>
<feature type="region of interest" description="Disordered" evidence="1">
    <location>
        <begin position="199"/>
        <end position="229"/>
    </location>
</feature>
<proteinExistence type="predicted"/>
<comment type="caution">
    <text evidence="2">The sequence shown here is derived from an EMBL/GenBank/DDBJ whole genome shotgun (WGS) entry which is preliminary data.</text>
</comment>
<dbReference type="AlphaFoldDB" id="A0A1V9ZEG6"/>
<keyword evidence="3" id="KW-1185">Reference proteome</keyword>
<dbReference type="GO" id="GO:0003676">
    <property type="term" value="F:nucleic acid binding"/>
    <property type="evidence" value="ECO:0007669"/>
    <property type="project" value="InterPro"/>
</dbReference>
<feature type="compositionally biased region" description="Low complexity" evidence="1">
    <location>
        <begin position="199"/>
        <end position="210"/>
    </location>
</feature>
<dbReference type="STRING" id="1202772.A0A1V9ZEG6"/>
<accession>A0A1V9ZEG6</accession>
<name>A0A1V9ZEG6_ACHHY</name>
<dbReference type="Proteomes" id="UP000243579">
    <property type="component" value="Unassembled WGS sequence"/>
</dbReference>
<feature type="region of interest" description="Disordered" evidence="1">
    <location>
        <begin position="1"/>
        <end position="34"/>
    </location>
</feature>
<dbReference type="EMBL" id="JNBR01000146">
    <property type="protein sequence ID" value="OQR96362.1"/>
    <property type="molecule type" value="Genomic_DNA"/>
</dbReference>
<evidence type="ECO:0008006" key="4">
    <source>
        <dbReference type="Google" id="ProtNLM"/>
    </source>
</evidence>
<feature type="compositionally biased region" description="Basic residues" evidence="1">
    <location>
        <begin position="1"/>
        <end position="15"/>
    </location>
</feature>
<evidence type="ECO:0000256" key="1">
    <source>
        <dbReference type="SAM" id="MobiDB-lite"/>
    </source>
</evidence>
<dbReference type="Gene3D" id="3.30.420.10">
    <property type="entry name" value="Ribonuclease H-like superfamily/Ribonuclease H"/>
    <property type="match status" value="1"/>
</dbReference>
<sequence length="416" mass="46585">MAPRSRRSKAARRKERLGGLFKKTTSAEDETSDARGTNDAILIDMGLPTADQKAHEHVLSLGQPNVATRHFLGNRLIYHGDSERTKSRRRQANALAHEKCPMETLTSMWFKQPGALPRVVVDENAAGIALLKDILASLKRSTPHLLKVIVLLKYFKARASGNKAQEGYWTSAHVVNQVRSKAIPVFAALHPNAVALLSSTSQQTTRPTPRMRCGDGHEHGSKQPRLRDGWFGPDKTSQAMTFPVDYPTPALRGLPKGLKAVLAERGLHVEGMRLKCDAKITIDTVDGVLSCCARHCMASQDDFRGQLSILEETVVEHGHTCLFYPKYHCELNPIEAYWGAAKRHARASCDYSWKGLIDDAPKSLSSVNLSSIRKFYRRCGHFIQSYSYGCDYNLSRFDHKKYKSHRRIPKSVLNEN</sequence>
<evidence type="ECO:0000313" key="3">
    <source>
        <dbReference type="Proteomes" id="UP000243579"/>
    </source>
</evidence>
<evidence type="ECO:0000313" key="2">
    <source>
        <dbReference type="EMBL" id="OQR96362.1"/>
    </source>
</evidence>
<dbReference type="OrthoDB" id="61851at2759"/>
<dbReference type="PANTHER" id="PTHR35871:SF1">
    <property type="entry name" value="CXC1-LIKE CYSTEINE CLUSTER ASSOCIATED WITH KDZ TRANSPOSASES DOMAIN-CONTAINING PROTEIN"/>
    <property type="match status" value="1"/>
</dbReference>